<keyword evidence="5" id="KW-1015">Disulfide bond</keyword>
<dbReference type="GO" id="GO:0005509">
    <property type="term" value="F:calcium ion binding"/>
    <property type="evidence" value="ECO:0007669"/>
    <property type="project" value="InterPro"/>
</dbReference>
<dbReference type="SUPFAM" id="SSF47473">
    <property type="entry name" value="EF-hand"/>
    <property type="match status" value="1"/>
</dbReference>
<keyword evidence="3" id="KW-0256">Endoplasmic reticulum</keyword>
<evidence type="ECO:0000256" key="8">
    <source>
        <dbReference type="SAM" id="SignalP"/>
    </source>
</evidence>
<evidence type="ECO:0000256" key="5">
    <source>
        <dbReference type="ARBA" id="ARBA00023157"/>
    </source>
</evidence>
<dbReference type="Pfam" id="PF12999">
    <property type="entry name" value="PRKCSH-like"/>
    <property type="match status" value="1"/>
</dbReference>
<dbReference type="Pfam" id="PF13202">
    <property type="entry name" value="EF-hand_5"/>
    <property type="match status" value="2"/>
</dbReference>
<dbReference type="InterPro" id="IPR044865">
    <property type="entry name" value="MRH_dom"/>
</dbReference>
<evidence type="ECO:0000256" key="2">
    <source>
        <dbReference type="ARBA" id="ARBA00022729"/>
    </source>
</evidence>
<dbReference type="InterPro" id="IPR028146">
    <property type="entry name" value="PRKCSH_N"/>
</dbReference>
<dbReference type="Gene3D" id="1.10.238.10">
    <property type="entry name" value="EF-hand"/>
    <property type="match status" value="1"/>
</dbReference>
<proteinExistence type="predicted"/>
<dbReference type="SUPFAM" id="SSF50911">
    <property type="entry name" value="Mannose 6-phosphate receptor domain"/>
    <property type="match status" value="1"/>
</dbReference>
<dbReference type="PROSITE" id="PS00018">
    <property type="entry name" value="EF_HAND_1"/>
    <property type="match status" value="1"/>
</dbReference>
<feature type="domain" description="EF-hand" evidence="9">
    <location>
        <begin position="214"/>
        <end position="249"/>
    </location>
</feature>
<feature type="coiled-coil region" evidence="6">
    <location>
        <begin position="358"/>
        <end position="392"/>
    </location>
</feature>
<evidence type="ECO:0000256" key="1">
    <source>
        <dbReference type="ARBA" id="ARBA00022387"/>
    </source>
</evidence>
<dbReference type="Pfam" id="PF13015">
    <property type="entry name" value="PRKCSH_1"/>
    <property type="match status" value="1"/>
</dbReference>
<dbReference type="GO" id="GO:0006491">
    <property type="term" value="P:N-glycan processing"/>
    <property type="evidence" value="ECO:0007669"/>
    <property type="project" value="TreeGrafter"/>
</dbReference>
<dbReference type="CDD" id="cd00112">
    <property type="entry name" value="LDLa"/>
    <property type="match status" value="1"/>
</dbReference>
<dbReference type="InterPro" id="IPR011992">
    <property type="entry name" value="EF-hand-dom_pair"/>
</dbReference>
<feature type="coiled-coil region" evidence="6">
    <location>
        <begin position="154"/>
        <end position="219"/>
    </location>
</feature>
<keyword evidence="4" id="KW-0106">Calcium</keyword>
<gene>
    <name evidence="11" type="ORF">g.24805</name>
</gene>
<dbReference type="Gene3D" id="2.70.130.10">
    <property type="entry name" value="Mannose-6-phosphate receptor binding domain"/>
    <property type="match status" value="1"/>
</dbReference>
<dbReference type="AlphaFoldDB" id="A0A1B6GD55"/>
<feature type="domain" description="MRH" evidence="10">
    <location>
        <begin position="408"/>
        <end position="508"/>
    </location>
</feature>
<evidence type="ECO:0000313" key="11">
    <source>
        <dbReference type="EMBL" id="JAS60378.1"/>
    </source>
</evidence>
<keyword evidence="6" id="KW-0175">Coiled coil</keyword>
<protein>
    <recommendedName>
        <fullName evidence="1">Glucosidase 2 subunit beta</fullName>
    </recommendedName>
</protein>
<dbReference type="InterPro" id="IPR002172">
    <property type="entry name" value="LDrepeatLR_classA_rpt"/>
</dbReference>
<evidence type="ECO:0000259" key="9">
    <source>
        <dbReference type="PROSITE" id="PS50222"/>
    </source>
</evidence>
<feature type="signal peptide" evidence="8">
    <location>
        <begin position="1"/>
        <end position="18"/>
    </location>
</feature>
<evidence type="ECO:0000259" key="10">
    <source>
        <dbReference type="PROSITE" id="PS51914"/>
    </source>
</evidence>
<dbReference type="InterPro" id="IPR039794">
    <property type="entry name" value="Gtb1-like"/>
</dbReference>
<feature type="compositionally biased region" description="Basic and acidic residues" evidence="7">
    <location>
        <begin position="297"/>
        <end position="315"/>
    </location>
</feature>
<dbReference type="InterPro" id="IPR018247">
    <property type="entry name" value="EF_Hand_1_Ca_BS"/>
</dbReference>
<feature type="compositionally biased region" description="Acidic residues" evidence="7">
    <location>
        <begin position="316"/>
        <end position="348"/>
    </location>
</feature>
<organism evidence="11">
    <name type="scientific">Cuerna arida</name>
    <dbReference type="NCBI Taxonomy" id="1464854"/>
    <lineage>
        <taxon>Eukaryota</taxon>
        <taxon>Metazoa</taxon>
        <taxon>Ecdysozoa</taxon>
        <taxon>Arthropoda</taxon>
        <taxon>Hexapoda</taxon>
        <taxon>Insecta</taxon>
        <taxon>Pterygota</taxon>
        <taxon>Neoptera</taxon>
        <taxon>Paraneoptera</taxon>
        <taxon>Hemiptera</taxon>
        <taxon>Auchenorrhyncha</taxon>
        <taxon>Membracoidea</taxon>
        <taxon>Cicadellidae</taxon>
        <taxon>Cicadellinae</taxon>
        <taxon>Proconiini</taxon>
        <taxon>Cuerna</taxon>
    </lineage>
</organism>
<dbReference type="EMBL" id="GECZ01009391">
    <property type="protein sequence ID" value="JAS60378.1"/>
    <property type="molecule type" value="Transcribed_RNA"/>
</dbReference>
<dbReference type="PANTHER" id="PTHR12630">
    <property type="entry name" value="N-LINKED OLIGOSACCHARIDE PROCESSING"/>
    <property type="match status" value="1"/>
</dbReference>
<name>A0A1B6GD55_9HEMI</name>
<keyword evidence="2 8" id="KW-0732">Signal</keyword>
<evidence type="ECO:0000256" key="3">
    <source>
        <dbReference type="ARBA" id="ARBA00022824"/>
    </source>
</evidence>
<dbReference type="PANTHER" id="PTHR12630:SF1">
    <property type="entry name" value="GLUCOSIDASE 2 SUBUNIT BETA"/>
    <property type="match status" value="1"/>
</dbReference>
<dbReference type="InterPro" id="IPR002048">
    <property type="entry name" value="EF_hand_dom"/>
</dbReference>
<evidence type="ECO:0000256" key="7">
    <source>
        <dbReference type="SAM" id="MobiDB-lite"/>
    </source>
</evidence>
<evidence type="ECO:0000256" key="6">
    <source>
        <dbReference type="SAM" id="Coils"/>
    </source>
</evidence>
<dbReference type="PROSITE" id="PS51914">
    <property type="entry name" value="MRH"/>
    <property type="match status" value="1"/>
</dbReference>
<dbReference type="InterPro" id="IPR036607">
    <property type="entry name" value="PRKCSH"/>
</dbReference>
<dbReference type="PROSITE" id="PS50222">
    <property type="entry name" value="EF_HAND_2"/>
    <property type="match status" value="1"/>
</dbReference>
<dbReference type="GO" id="GO:0017177">
    <property type="term" value="C:glucosidase II complex"/>
    <property type="evidence" value="ECO:0007669"/>
    <property type="project" value="TreeGrafter"/>
</dbReference>
<evidence type="ECO:0000256" key="4">
    <source>
        <dbReference type="ARBA" id="ARBA00022837"/>
    </source>
</evidence>
<dbReference type="InterPro" id="IPR009011">
    <property type="entry name" value="Man6P_isomerase_rcpt-bd_dom_sf"/>
</dbReference>
<sequence length="520" mass="59363">MLLKLFLALNVFYLSVYCDILRPRGVPISKVSLYDPSIDFTCFDGLKTIPFKYVNDDYCDCNDGTDEPGTAACPNGVFHCTNAGHKSLNIPSSRVNDGICDCCDASDEYTTGNCSDVCYALGEVARQEAKQRAELLRQGSEVRQQLIARGKQMKQEKVNRVQSLQRDKSEAEAVKKEKEMLKQEAEAAESVALEAYRLVEEAERAKQQEEERAKEEQERFEYFKLIDSNMDGKIDISELQARQTFDQNKDGVVSEEEIKFLLGDLTEADWTQFSSEIFNRMKPFFMLEKGLFQPPSEQKEEAEKEESTEPSHAEEWGDEDEEERNDDEEDEGEGEKEEGENTELEHEEEDKPKYDPATQQLIDDADKARAEYENAERAVRDVERELKHLQDSLEKDYGPEDDFSALDGECFEYSDREYTYKLCPFDQVSQKPRAGGIETKLGTWSGWVGPDVKYTAMLYDHGQSCWNGPQRSTYVEVLCGLDSVVTSASEPNRCEYRLTFTTPAACRPQETHSTMPHDEL</sequence>
<reference evidence="11" key="1">
    <citation type="submission" date="2015-11" db="EMBL/GenBank/DDBJ databases">
        <title>De novo transcriptome assembly of four potential Pierce s Disease insect vectors from Arizona vineyards.</title>
        <authorList>
            <person name="Tassone E.E."/>
        </authorList>
    </citation>
    <scope>NUCLEOTIDE SEQUENCE</scope>
</reference>
<accession>A0A1B6GD55</accession>
<feature type="region of interest" description="Disordered" evidence="7">
    <location>
        <begin position="294"/>
        <end position="358"/>
    </location>
</feature>
<feature type="chain" id="PRO_5008583459" description="Glucosidase 2 subunit beta" evidence="8">
    <location>
        <begin position="19"/>
        <end position="520"/>
    </location>
</feature>